<sequence length="282" mass="32029">MRPSVVLSIFSLVCLASFVCAAPVPIPIKQRKTRIIRDPVPIRKPAEFRGGVMSDKIDKTTPIKRWFTFEGEGGDMHLWYFDNITFVSQGRKTLMGIWKGYEGDEVKNTYRSLIFDDGDICRSNPDRRYSVIVKLSKKDHSGMSEYMDSYEPSTEPCTFTTKLNFYTTPEKLQLASPDDVIEWFDDPNAPHNLCRDIKCNYTDISAKISTALKKMDNLKIQLKGLKRATNHNNVLSSILESSTTIVSAANEVLLHSMNVYEQLTQFQAKAPPTCPNQPDEDE</sequence>
<proteinExistence type="predicted"/>
<dbReference type="VEuPathDB" id="FungiDB:AeMF1_012031"/>
<organism evidence="2 3">
    <name type="scientific">Aphanomyces euteiches</name>
    <dbReference type="NCBI Taxonomy" id="100861"/>
    <lineage>
        <taxon>Eukaryota</taxon>
        <taxon>Sar</taxon>
        <taxon>Stramenopiles</taxon>
        <taxon>Oomycota</taxon>
        <taxon>Saprolegniomycetes</taxon>
        <taxon>Saprolegniales</taxon>
        <taxon>Verrucalvaceae</taxon>
        <taxon>Aphanomyces</taxon>
    </lineage>
</organism>
<evidence type="ECO:0000256" key="1">
    <source>
        <dbReference type="SAM" id="SignalP"/>
    </source>
</evidence>
<reference evidence="2 3" key="1">
    <citation type="submission" date="2019-07" db="EMBL/GenBank/DDBJ databases">
        <title>Genomics analysis of Aphanomyces spp. identifies a new class of oomycete effector associated with host adaptation.</title>
        <authorList>
            <person name="Gaulin E."/>
        </authorList>
    </citation>
    <scope>NUCLEOTIDE SEQUENCE [LARGE SCALE GENOMIC DNA]</scope>
    <source>
        <strain evidence="2 3">ATCC 201684</strain>
    </source>
</reference>
<dbReference type="EMBL" id="VJMJ01000210">
    <property type="protein sequence ID" value="KAF0726711.1"/>
    <property type="molecule type" value="Genomic_DNA"/>
</dbReference>
<accession>A0A6G0WHS2</accession>
<dbReference type="Proteomes" id="UP000481153">
    <property type="component" value="Unassembled WGS sequence"/>
</dbReference>
<feature type="chain" id="PRO_5026030410" evidence="1">
    <location>
        <begin position="22"/>
        <end position="282"/>
    </location>
</feature>
<protein>
    <submittedName>
        <fullName evidence="2">Uncharacterized protein</fullName>
    </submittedName>
</protein>
<keyword evidence="1" id="KW-0732">Signal</keyword>
<feature type="signal peptide" evidence="1">
    <location>
        <begin position="1"/>
        <end position="21"/>
    </location>
</feature>
<evidence type="ECO:0000313" key="3">
    <source>
        <dbReference type="Proteomes" id="UP000481153"/>
    </source>
</evidence>
<name>A0A6G0WHS2_9STRA</name>
<gene>
    <name evidence="2" type="ORF">Ae201684_015110</name>
</gene>
<keyword evidence="3" id="KW-1185">Reference proteome</keyword>
<dbReference type="AlphaFoldDB" id="A0A6G0WHS2"/>
<evidence type="ECO:0000313" key="2">
    <source>
        <dbReference type="EMBL" id="KAF0726711.1"/>
    </source>
</evidence>
<comment type="caution">
    <text evidence="2">The sequence shown here is derived from an EMBL/GenBank/DDBJ whole genome shotgun (WGS) entry which is preliminary data.</text>
</comment>